<feature type="repeat" description="WD" evidence="5">
    <location>
        <begin position="607"/>
        <end position="648"/>
    </location>
</feature>
<dbReference type="AlphaFoldDB" id="A0A9W6YPZ8"/>
<dbReference type="InterPro" id="IPR015943">
    <property type="entry name" value="WD40/YVTN_repeat-like_dom_sf"/>
</dbReference>
<sequence length="805" mass="89774">MDSTITETKRSYKKIDIEPFYVGASSATISGDGSIMATAVMEDVVVINRDTNEVVHRIQGEDTVTSLKLSPDGRFLAVVLQSQLLKIFSLEQSEFIKNFKLSAACYISAVDVTSTLFAFGLTDGSVIVWDIEGGFVTHNFKGHGSTLSALSFHGDLNSKNWKLASGDIMGVVKIWDLVKRKCIATLNEHSAAVRGVSFNSAGDQFVSGGRDNIAILWNTKNWKEIKTIPVEHAVESTGFVFLQGSELDDEFLYTAGEGCVVKVWNVKKETLVAASKKPLETTEELSITEVIELVEDKERLVLVISDQTVVDLDISVDLESVNKILPITRRMAGNHGTIADMRYVGPNFDKLALATNSPALRVVDLVNSPLDMIIYEGHTDLLNTIDSTADGLWIATGAKDNTARLWRYNEETSKFECYAIFEGHASSVTAVGLPRTPVQNYPKFIITASEDLTIKKWTVPKPSKSGDDTEIKVVKSSDYTRRAHDKMIHAIDISPNDDFLATASHDKLAKIWDLQGGETIGVLKGHKRPIYDVRFCIYDRYIATGSGDQTAKVWSLEDFTCAKTFQGQSNAIQRVSFISKTQFIVGACADGLVKVWEFSSGDCVQTLDNHDNRIWALCIKNDGEEFITADADGAITIWQDNTEESKAVEENAKKIRVEQEQSLQNHIARGNWFEAFLLALKLDHPMRLYNVLNSCIATNEDKGSILGSVKLEKSIGELDDEKILLLFKRIRDWNTNAKLFEVAQKLIKVILVNCDLDKLYQVPGLMNYIDSIIPYSERHYQRFDDLVEQSFILDYAIKKMDELVS</sequence>
<evidence type="ECO:0000259" key="7">
    <source>
        <dbReference type="Pfam" id="PF12894"/>
    </source>
</evidence>
<evidence type="ECO:0000256" key="1">
    <source>
        <dbReference type="ARBA" id="ARBA00004604"/>
    </source>
</evidence>
<feature type="repeat" description="WD" evidence="5">
    <location>
        <begin position="523"/>
        <end position="564"/>
    </location>
</feature>
<evidence type="ECO:0000256" key="2">
    <source>
        <dbReference type="ARBA" id="ARBA00022574"/>
    </source>
</evidence>
<dbReference type="PROSITE" id="PS50082">
    <property type="entry name" value="WD_REPEATS_2"/>
    <property type="match status" value="7"/>
</dbReference>
<dbReference type="Pfam" id="PF00400">
    <property type="entry name" value="WD40"/>
    <property type="match status" value="7"/>
</dbReference>
<dbReference type="Gene3D" id="2.130.10.10">
    <property type="entry name" value="YVTN repeat-like/Quinoprotein amine dehydrogenase"/>
    <property type="match status" value="3"/>
</dbReference>
<dbReference type="CDD" id="cd00200">
    <property type="entry name" value="WD40"/>
    <property type="match status" value="1"/>
</dbReference>
<dbReference type="Pfam" id="PF12894">
    <property type="entry name" value="ANAPC4_WD40"/>
    <property type="match status" value="1"/>
</dbReference>
<protein>
    <submittedName>
        <fullName evidence="8">Unnamed protein product</fullName>
    </submittedName>
</protein>
<feature type="domain" description="Anaphase-promoting complex subunit 4-like WD40" evidence="7">
    <location>
        <begin position="35"/>
        <end position="104"/>
    </location>
</feature>
<proteinExistence type="predicted"/>
<dbReference type="InterPro" id="IPR036322">
    <property type="entry name" value="WD40_repeat_dom_sf"/>
</dbReference>
<keyword evidence="3" id="KW-0677">Repeat</keyword>
<evidence type="ECO:0000256" key="4">
    <source>
        <dbReference type="ARBA" id="ARBA00023242"/>
    </source>
</evidence>
<keyword evidence="2 5" id="KW-0853">WD repeat</keyword>
<dbReference type="SUPFAM" id="SSF50978">
    <property type="entry name" value="WD40 repeat-like"/>
    <property type="match status" value="1"/>
</dbReference>
<dbReference type="GO" id="GO:0034511">
    <property type="term" value="F:U3 snoRNA binding"/>
    <property type="evidence" value="ECO:0007669"/>
    <property type="project" value="TreeGrafter"/>
</dbReference>
<dbReference type="Pfam" id="PF08625">
    <property type="entry name" value="Utp13"/>
    <property type="match status" value="1"/>
</dbReference>
<dbReference type="PROSITE" id="PS50294">
    <property type="entry name" value="WD_REPEATS_REGION"/>
    <property type="match status" value="6"/>
</dbReference>
<name>A0A9W6YPZ8_AMBMO</name>
<reference evidence="8" key="1">
    <citation type="submission" date="2023-04" db="EMBL/GenBank/DDBJ databases">
        <title>Ambrosiozyma monospora NBRC 1965.</title>
        <authorList>
            <person name="Ichikawa N."/>
            <person name="Sato H."/>
            <person name="Tonouchi N."/>
        </authorList>
    </citation>
    <scope>NUCLEOTIDE SEQUENCE</scope>
    <source>
        <strain evidence="8">NBRC 1965</strain>
    </source>
</reference>
<dbReference type="PRINTS" id="PR00320">
    <property type="entry name" value="GPROTEINBRPT"/>
</dbReference>
<comment type="subcellular location">
    <subcellularLocation>
        <location evidence="1">Nucleus</location>
        <location evidence="1">Nucleolus</location>
    </subcellularLocation>
</comment>
<dbReference type="InterPro" id="IPR001680">
    <property type="entry name" value="WD40_rpt"/>
</dbReference>
<evidence type="ECO:0000256" key="3">
    <source>
        <dbReference type="ARBA" id="ARBA00022737"/>
    </source>
</evidence>
<dbReference type="GO" id="GO:0000472">
    <property type="term" value="P:endonucleolytic cleavage to generate mature 5'-end of SSU-rRNA from (SSU-rRNA, 5.8S rRNA, LSU-rRNA)"/>
    <property type="evidence" value="ECO:0007669"/>
    <property type="project" value="TreeGrafter"/>
</dbReference>
<feature type="repeat" description="WD" evidence="5">
    <location>
        <begin position="375"/>
        <end position="416"/>
    </location>
</feature>
<dbReference type="GO" id="GO:0000480">
    <property type="term" value="P:endonucleolytic cleavage in 5'-ETS of tricistronic rRNA transcript (SSU-rRNA, 5.8S rRNA, LSU-rRNA)"/>
    <property type="evidence" value="ECO:0007669"/>
    <property type="project" value="TreeGrafter"/>
</dbReference>
<evidence type="ECO:0000313" key="9">
    <source>
        <dbReference type="Proteomes" id="UP001165063"/>
    </source>
</evidence>
<dbReference type="GO" id="GO:0030686">
    <property type="term" value="C:90S preribosome"/>
    <property type="evidence" value="ECO:0007669"/>
    <property type="project" value="TreeGrafter"/>
</dbReference>
<dbReference type="GO" id="GO:0032040">
    <property type="term" value="C:small-subunit processome"/>
    <property type="evidence" value="ECO:0007669"/>
    <property type="project" value="InterPro"/>
</dbReference>
<dbReference type="PANTHER" id="PTHR19854">
    <property type="entry name" value="TRANSDUCIN BETA-LIKE 3"/>
    <property type="match status" value="1"/>
</dbReference>
<evidence type="ECO:0000259" key="6">
    <source>
        <dbReference type="Pfam" id="PF08625"/>
    </source>
</evidence>
<keyword evidence="9" id="KW-1185">Reference proteome</keyword>
<gene>
    <name evidence="8" type="ORF">Amon01_000049400</name>
</gene>
<evidence type="ECO:0000313" key="8">
    <source>
        <dbReference type="EMBL" id="GMG19471.1"/>
    </source>
</evidence>
<feature type="repeat" description="WD" evidence="5">
    <location>
        <begin position="140"/>
        <end position="185"/>
    </location>
</feature>
<dbReference type="SUPFAM" id="SSF50998">
    <property type="entry name" value="Quinoprotein alcohol dehydrogenase-like"/>
    <property type="match status" value="1"/>
</dbReference>
<accession>A0A9W6YPZ8</accession>
<feature type="repeat" description="WD" evidence="5">
    <location>
        <begin position="186"/>
        <end position="227"/>
    </location>
</feature>
<organism evidence="8 9">
    <name type="scientific">Ambrosiozyma monospora</name>
    <name type="common">Yeast</name>
    <name type="synonym">Endomycopsis monosporus</name>
    <dbReference type="NCBI Taxonomy" id="43982"/>
    <lineage>
        <taxon>Eukaryota</taxon>
        <taxon>Fungi</taxon>
        <taxon>Dikarya</taxon>
        <taxon>Ascomycota</taxon>
        <taxon>Saccharomycotina</taxon>
        <taxon>Pichiomycetes</taxon>
        <taxon>Pichiales</taxon>
        <taxon>Pichiaceae</taxon>
        <taxon>Ambrosiozyma</taxon>
    </lineage>
</organism>
<dbReference type="OrthoDB" id="5414888at2759"/>
<dbReference type="InterPro" id="IPR024977">
    <property type="entry name" value="Apc4-like_WD40_dom"/>
</dbReference>
<dbReference type="InterPro" id="IPR019775">
    <property type="entry name" value="WD40_repeat_CS"/>
</dbReference>
<keyword evidence="4" id="KW-0539">Nucleus</keyword>
<feature type="repeat" description="WD" evidence="5">
    <location>
        <begin position="565"/>
        <end position="606"/>
    </location>
</feature>
<dbReference type="PROSITE" id="PS00678">
    <property type="entry name" value="WD_REPEATS_1"/>
    <property type="match status" value="2"/>
</dbReference>
<feature type="domain" description="U3 small nucleolar RNA-associated protein 13 C-terminal" evidence="6">
    <location>
        <begin position="660"/>
        <end position="800"/>
    </location>
</feature>
<dbReference type="EMBL" id="BSXU01000135">
    <property type="protein sequence ID" value="GMG19471.1"/>
    <property type="molecule type" value="Genomic_DNA"/>
</dbReference>
<dbReference type="InterPro" id="IPR020472">
    <property type="entry name" value="WD40_PAC1"/>
</dbReference>
<comment type="caution">
    <text evidence="8">The sequence shown here is derived from an EMBL/GenBank/DDBJ whole genome shotgun (WGS) entry which is preliminary data.</text>
</comment>
<dbReference type="SMART" id="SM00320">
    <property type="entry name" value="WD40"/>
    <property type="match status" value="11"/>
</dbReference>
<dbReference type="Proteomes" id="UP001165063">
    <property type="component" value="Unassembled WGS sequence"/>
</dbReference>
<evidence type="ECO:0000256" key="5">
    <source>
        <dbReference type="PROSITE-ProRule" id="PRU00221"/>
    </source>
</evidence>
<feature type="repeat" description="WD" evidence="5">
    <location>
        <begin position="481"/>
        <end position="522"/>
    </location>
</feature>
<dbReference type="InterPro" id="IPR011047">
    <property type="entry name" value="Quinoprotein_ADH-like_sf"/>
</dbReference>
<dbReference type="PANTHER" id="PTHR19854:SF15">
    <property type="entry name" value="TRANSDUCIN BETA-LIKE PROTEIN 3"/>
    <property type="match status" value="1"/>
</dbReference>
<dbReference type="InterPro" id="IPR013934">
    <property type="entry name" value="Utp13_C"/>
</dbReference>